<comment type="catalytic activity">
    <reaction evidence="4">
        <text>Couples ATP hydrolysis with the unwinding of duplex DNA by translocating in the 3'-5' direction.</text>
        <dbReference type="EC" id="5.6.2.4"/>
    </reaction>
</comment>
<keyword evidence="6" id="KW-0547">Nucleotide-binding</keyword>
<dbReference type="GO" id="GO:0003677">
    <property type="term" value="F:DNA binding"/>
    <property type="evidence" value="ECO:0007669"/>
    <property type="project" value="UniProtKB-KW"/>
</dbReference>
<dbReference type="GO" id="GO:0005694">
    <property type="term" value="C:chromosome"/>
    <property type="evidence" value="ECO:0007669"/>
    <property type="project" value="TreeGrafter"/>
</dbReference>
<evidence type="ECO:0000256" key="3">
    <source>
        <dbReference type="ARBA" id="ARBA00023235"/>
    </source>
</evidence>
<dbReference type="PANTHER" id="PTHR13710">
    <property type="entry name" value="DNA HELICASE RECQ FAMILY MEMBER"/>
    <property type="match status" value="1"/>
</dbReference>
<keyword evidence="6" id="KW-0378">Hydrolase</keyword>
<dbReference type="EMBL" id="JARQWQ010000011">
    <property type="protein sequence ID" value="KAK2568540.1"/>
    <property type="molecule type" value="Genomic_DNA"/>
</dbReference>
<evidence type="ECO:0000313" key="7">
    <source>
        <dbReference type="Proteomes" id="UP001249851"/>
    </source>
</evidence>
<dbReference type="SUPFAM" id="SSF52540">
    <property type="entry name" value="P-loop containing nucleoside triphosphate hydrolases"/>
    <property type="match status" value="1"/>
</dbReference>
<proteinExistence type="inferred from homology"/>
<dbReference type="PANTHER" id="PTHR13710:SF105">
    <property type="entry name" value="ATP-DEPENDENT DNA HELICASE Q1"/>
    <property type="match status" value="1"/>
</dbReference>
<sequence>MEEYFQEAGRAGRDGLPSTAHIYYNSYDTSKARKHLSSVMRDYVQSKKCKREIIMEYFGFSPLPLDTAHACCDYHEKLCSCDDCVLSGVASLMATTLTDQVPPLSNGEVYRYPKLNMEQVAKLNEELVKFRLSLPGHGRTIVGSSSLSSGVTIKLIHEVAENAHTFSSTEDIEKTSFL</sequence>
<keyword evidence="3" id="KW-0413">Isomerase</keyword>
<dbReference type="Proteomes" id="UP001249851">
    <property type="component" value="Unassembled WGS sequence"/>
</dbReference>
<protein>
    <recommendedName>
        <fullName evidence="5">DNA 3'-5' helicase</fullName>
        <ecNumber evidence="5">5.6.2.4</ecNumber>
    </recommendedName>
</protein>
<dbReference type="Gene3D" id="3.40.50.300">
    <property type="entry name" value="P-loop containing nucleotide triphosphate hydrolases"/>
    <property type="match status" value="1"/>
</dbReference>
<reference evidence="6" key="1">
    <citation type="journal article" date="2023" name="G3 (Bethesda)">
        <title>Whole genome assembly and annotation of the endangered Caribbean coral Acropora cervicornis.</title>
        <authorList>
            <person name="Selwyn J.D."/>
            <person name="Vollmer S.V."/>
        </authorList>
    </citation>
    <scope>NUCLEOTIDE SEQUENCE</scope>
    <source>
        <strain evidence="6">K2</strain>
    </source>
</reference>
<keyword evidence="6" id="KW-0067">ATP-binding</keyword>
<comment type="caution">
    <text evidence="6">The sequence shown here is derived from an EMBL/GenBank/DDBJ whole genome shotgun (WGS) entry which is preliminary data.</text>
</comment>
<reference evidence="6" key="2">
    <citation type="journal article" date="2023" name="Science">
        <title>Genomic signatures of disease resistance in endangered staghorn corals.</title>
        <authorList>
            <person name="Vollmer S.V."/>
            <person name="Selwyn J.D."/>
            <person name="Despard B.A."/>
            <person name="Roesel C.L."/>
        </authorList>
    </citation>
    <scope>NUCLEOTIDE SEQUENCE</scope>
    <source>
        <strain evidence="6">K2</strain>
    </source>
</reference>
<dbReference type="AlphaFoldDB" id="A0AAD9QWR2"/>
<comment type="similarity">
    <text evidence="1">Belongs to the helicase family. RecQ subfamily.</text>
</comment>
<dbReference type="GO" id="GO:0005737">
    <property type="term" value="C:cytoplasm"/>
    <property type="evidence" value="ECO:0007669"/>
    <property type="project" value="TreeGrafter"/>
</dbReference>
<accession>A0AAD9QWR2</accession>
<dbReference type="EC" id="5.6.2.4" evidence="5"/>
<dbReference type="GO" id="GO:0006310">
    <property type="term" value="P:DNA recombination"/>
    <property type="evidence" value="ECO:0007669"/>
    <property type="project" value="TreeGrafter"/>
</dbReference>
<evidence type="ECO:0000256" key="2">
    <source>
        <dbReference type="ARBA" id="ARBA00023125"/>
    </source>
</evidence>
<keyword evidence="7" id="KW-1185">Reference proteome</keyword>
<dbReference type="GO" id="GO:0009378">
    <property type="term" value="F:four-way junction helicase activity"/>
    <property type="evidence" value="ECO:0007669"/>
    <property type="project" value="TreeGrafter"/>
</dbReference>
<dbReference type="GO" id="GO:0043138">
    <property type="term" value="F:3'-5' DNA helicase activity"/>
    <property type="evidence" value="ECO:0007669"/>
    <property type="project" value="UniProtKB-EC"/>
</dbReference>
<organism evidence="6 7">
    <name type="scientific">Acropora cervicornis</name>
    <name type="common">Staghorn coral</name>
    <dbReference type="NCBI Taxonomy" id="6130"/>
    <lineage>
        <taxon>Eukaryota</taxon>
        <taxon>Metazoa</taxon>
        <taxon>Cnidaria</taxon>
        <taxon>Anthozoa</taxon>
        <taxon>Hexacorallia</taxon>
        <taxon>Scleractinia</taxon>
        <taxon>Astrocoeniina</taxon>
        <taxon>Acroporidae</taxon>
        <taxon>Acropora</taxon>
    </lineage>
</organism>
<evidence type="ECO:0000256" key="5">
    <source>
        <dbReference type="ARBA" id="ARBA00034808"/>
    </source>
</evidence>
<evidence type="ECO:0000256" key="1">
    <source>
        <dbReference type="ARBA" id="ARBA00005446"/>
    </source>
</evidence>
<keyword evidence="6" id="KW-0347">Helicase</keyword>
<evidence type="ECO:0000313" key="6">
    <source>
        <dbReference type="EMBL" id="KAK2568540.1"/>
    </source>
</evidence>
<dbReference type="InterPro" id="IPR027417">
    <property type="entry name" value="P-loop_NTPase"/>
</dbReference>
<keyword evidence="2" id="KW-0238">DNA-binding</keyword>
<evidence type="ECO:0000256" key="4">
    <source>
        <dbReference type="ARBA" id="ARBA00034617"/>
    </source>
</evidence>
<dbReference type="GO" id="GO:0006281">
    <property type="term" value="P:DNA repair"/>
    <property type="evidence" value="ECO:0007669"/>
    <property type="project" value="TreeGrafter"/>
</dbReference>
<gene>
    <name evidence="6" type="ORF">P5673_006459</name>
</gene>
<name>A0AAD9QWR2_ACRCE</name>